<reference evidence="1" key="1">
    <citation type="submission" date="2023-03" db="EMBL/GenBank/DDBJ databases">
        <title>Massive genome expansion in bonnet fungi (Mycena s.s.) driven by repeated elements and novel gene families across ecological guilds.</title>
        <authorList>
            <consortium name="Lawrence Berkeley National Laboratory"/>
            <person name="Harder C.B."/>
            <person name="Miyauchi S."/>
            <person name="Viragh M."/>
            <person name="Kuo A."/>
            <person name="Thoen E."/>
            <person name="Andreopoulos B."/>
            <person name="Lu D."/>
            <person name="Skrede I."/>
            <person name="Drula E."/>
            <person name="Henrissat B."/>
            <person name="Morin E."/>
            <person name="Kohler A."/>
            <person name="Barry K."/>
            <person name="LaButti K."/>
            <person name="Morin E."/>
            <person name="Salamov A."/>
            <person name="Lipzen A."/>
            <person name="Mereny Z."/>
            <person name="Hegedus B."/>
            <person name="Baldrian P."/>
            <person name="Stursova M."/>
            <person name="Weitz H."/>
            <person name="Taylor A."/>
            <person name="Grigoriev I.V."/>
            <person name="Nagy L.G."/>
            <person name="Martin F."/>
            <person name="Kauserud H."/>
        </authorList>
    </citation>
    <scope>NUCLEOTIDE SEQUENCE</scope>
    <source>
        <strain evidence="1">9284</strain>
    </source>
</reference>
<evidence type="ECO:0000313" key="2">
    <source>
        <dbReference type="Proteomes" id="UP001221142"/>
    </source>
</evidence>
<sequence>MCSATFPDNNLIAFLRRSSPPLRRLDIACNSIDEPHSTIARLETCITLVPTVTHLDLLGLTFQAAEHFFTLSSQQPPSDRLLSGVQVLSLHEMSSPFPTDSSWNMLARGLSTRRGTQLRSVSIIMTPIPPATSLELSPNILDLFRGLVEGGMEIYIGTRSRNLLSPS</sequence>
<name>A0AAD7CI73_9AGAR</name>
<evidence type="ECO:0000313" key="1">
    <source>
        <dbReference type="EMBL" id="KAJ7649849.1"/>
    </source>
</evidence>
<organism evidence="1 2">
    <name type="scientific">Roridomyces roridus</name>
    <dbReference type="NCBI Taxonomy" id="1738132"/>
    <lineage>
        <taxon>Eukaryota</taxon>
        <taxon>Fungi</taxon>
        <taxon>Dikarya</taxon>
        <taxon>Basidiomycota</taxon>
        <taxon>Agaricomycotina</taxon>
        <taxon>Agaricomycetes</taxon>
        <taxon>Agaricomycetidae</taxon>
        <taxon>Agaricales</taxon>
        <taxon>Marasmiineae</taxon>
        <taxon>Mycenaceae</taxon>
        <taxon>Roridomyces</taxon>
    </lineage>
</organism>
<evidence type="ECO:0008006" key="3">
    <source>
        <dbReference type="Google" id="ProtNLM"/>
    </source>
</evidence>
<feature type="non-terminal residue" evidence="1">
    <location>
        <position position="167"/>
    </location>
</feature>
<dbReference type="Proteomes" id="UP001221142">
    <property type="component" value="Unassembled WGS sequence"/>
</dbReference>
<protein>
    <recommendedName>
        <fullName evidence="3">F-box domain-containing protein</fullName>
    </recommendedName>
</protein>
<proteinExistence type="predicted"/>
<comment type="caution">
    <text evidence="1">The sequence shown here is derived from an EMBL/GenBank/DDBJ whole genome shotgun (WGS) entry which is preliminary data.</text>
</comment>
<dbReference type="EMBL" id="JARKIF010000001">
    <property type="protein sequence ID" value="KAJ7649849.1"/>
    <property type="molecule type" value="Genomic_DNA"/>
</dbReference>
<keyword evidence="2" id="KW-1185">Reference proteome</keyword>
<gene>
    <name evidence="1" type="ORF">FB45DRAFT_886159</name>
</gene>
<dbReference type="AlphaFoldDB" id="A0AAD7CI73"/>
<accession>A0AAD7CI73</accession>